<reference evidence="2 3" key="1">
    <citation type="submission" date="2016-11" db="EMBL/GenBank/DDBJ databases">
        <authorList>
            <person name="Jaros S."/>
            <person name="Januszkiewicz K."/>
            <person name="Wedrychowicz H."/>
        </authorList>
    </citation>
    <scope>NUCLEOTIDE SEQUENCE [LARGE SCALE GENOMIC DNA]</scope>
    <source>
        <strain evidence="2 3">GAS95</strain>
    </source>
</reference>
<dbReference type="Pfam" id="PF19574">
    <property type="entry name" value="LolA_3"/>
    <property type="match status" value="1"/>
</dbReference>
<dbReference type="InterPro" id="IPR004564">
    <property type="entry name" value="OM_lipoprot_carrier_LolA-like"/>
</dbReference>
<dbReference type="CDD" id="cd16325">
    <property type="entry name" value="LolA"/>
    <property type="match status" value="1"/>
</dbReference>
<proteinExistence type="predicted"/>
<keyword evidence="2" id="KW-0449">Lipoprotein</keyword>
<evidence type="ECO:0000313" key="2">
    <source>
        <dbReference type="EMBL" id="SIO58839.1"/>
    </source>
</evidence>
<dbReference type="AlphaFoldDB" id="A0A1N6KQL3"/>
<keyword evidence="1" id="KW-0732">Signal</keyword>
<evidence type="ECO:0000313" key="3">
    <source>
        <dbReference type="Proteomes" id="UP000185151"/>
    </source>
</evidence>
<evidence type="ECO:0000256" key="1">
    <source>
        <dbReference type="ARBA" id="ARBA00022729"/>
    </source>
</evidence>
<keyword evidence="3" id="KW-1185">Reference proteome</keyword>
<dbReference type="InterPro" id="IPR029046">
    <property type="entry name" value="LolA/LolB/LppX"/>
</dbReference>
<organism evidence="2 3">
    <name type="scientific">Paraburkholderia phenazinium</name>
    <dbReference type="NCBI Taxonomy" id="60549"/>
    <lineage>
        <taxon>Bacteria</taxon>
        <taxon>Pseudomonadati</taxon>
        <taxon>Pseudomonadota</taxon>
        <taxon>Betaproteobacteria</taxon>
        <taxon>Burkholderiales</taxon>
        <taxon>Burkholderiaceae</taxon>
        <taxon>Paraburkholderia</taxon>
    </lineage>
</organism>
<accession>A0A1N6KQL3</accession>
<protein>
    <submittedName>
        <fullName evidence="2">Outer membrane lipoprotein carrier protein LolA</fullName>
    </submittedName>
</protein>
<dbReference type="Gene3D" id="2.50.20.10">
    <property type="entry name" value="Lipoprotein localisation LolA/LolB/LppX"/>
    <property type="match status" value="1"/>
</dbReference>
<gene>
    <name evidence="2" type="ORF">SAMN05444165_4297</name>
</gene>
<dbReference type="Proteomes" id="UP000185151">
    <property type="component" value="Unassembled WGS sequence"/>
</dbReference>
<sequence length="223" mass="23993">MIAARPPSREPLPLRRKARVLAALVTVVAAAFVTDVTDIANAADTAQAATPGASGWNLDRLMSTLGQKKSGHASFVETKYLSIATEPVTSSGELVFTAPDHLEKRTDNPKPEDLVVDGDKLTIARNGHKYTLALTQYPELSAFIESLRATLTGNRFALEQVYKVAVAGSGDDWTLTLTPLDARMLKTVSTITLTGTRDLLHTVAIQQADGDHSLMRLQNDAAQ</sequence>
<dbReference type="RefSeq" id="WP_074298964.1">
    <property type="nucleotide sequence ID" value="NZ_FSRU01000002.1"/>
</dbReference>
<dbReference type="OrthoDB" id="5297911at2"/>
<name>A0A1N6KQL3_9BURK</name>
<dbReference type="EMBL" id="FSRU01000002">
    <property type="protein sequence ID" value="SIO58839.1"/>
    <property type="molecule type" value="Genomic_DNA"/>
</dbReference>
<dbReference type="SUPFAM" id="SSF89392">
    <property type="entry name" value="Prokaryotic lipoproteins and lipoprotein localization factors"/>
    <property type="match status" value="1"/>
</dbReference>